<dbReference type="PROSITE" id="PS51419">
    <property type="entry name" value="RAB"/>
    <property type="match status" value="1"/>
</dbReference>
<dbReference type="PANTHER" id="PTHR47977">
    <property type="entry name" value="RAS-RELATED PROTEIN RAB"/>
    <property type="match status" value="1"/>
</dbReference>
<reference evidence="3" key="1">
    <citation type="submission" date="2022-08" db="EMBL/GenBank/DDBJ databases">
        <title>Novel sulphate-reducing endosymbionts in the free-living metamonad Anaeramoeba.</title>
        <authorList>
            <person name="Jerlstrom-Hultqvist J."/>
            <person name="Cepicka I."/>
            <person name="Gallot-Lavallee L."/>
            <person name="Salas-Leiva D."/>
            <person name="Curtis B.A."/>
            <person name="Zahonova K."/>
            <person name="Pipaliya S."/>
            <person name="Dacks J."/>
            <person name="Roger A.J."/>
        </authorList>
    </citation>
    <scope>NUCLEOTIDE SEQUENCE</scope>
    <source>
        <strain evidence="3">Busselton2</strain>
    </source>
</reference>
<dbReference type="Proteomes" id="UP001146793">
    <property type="component" value="Unassembled WGS sequence"/>
</dbReference>
<protein>
    <submittedName>
        <fullName evidence="3">Rab gtpase</fullName>
    </submittedName>
</protein>
<dbReference type="SUPFAM" id="SSF52540">
    <property type="entry name" value="P-loop containing nucleoside triphosphate hydrolases"/>
    <property type="match status" value="1"/>
</dbReference>
<gene>
    <name evidence="3" type="ORF">M0812_12702</name>
</gene>
<sequence length="205" mass="23682">MNKFKICFIGDEGVGKTSIITRFIYQSFDPDTQSTVGVDFLSKTINIENQSIRLQLWDTAGQERFRCLLPSYIRNSSLAVIVYDVTNTESFENLDFWLQTVKEIRGEDVIIFYVGNKTDLTDQRKISTEEFEKKAQEKGFIHFETSAKTGTNIKQLFNKVTLAIMNNEKKSKKRSKRFSNKQNVVDIQLNNQGETKEKEDSGWCC</sequence>
<evidence type="ECO:0000313" key="3">
    <source>
        <dbReference type="EMBL" id="KAJ3442949.1"/>
    </source>
</evidence>
<dbReference type="AlphaFoldDB" id="A0AAV7ZLU4"/>
<dbReference type="PRINTS" id="PR00449">
    <property type="entry name" value="RASTRNSFRMNG"/>
</dbReference>
<dbReference type="SMART" id="SM00174">
    <property type="entry name" value="RHO"/>
    <property type="match status" value="1"/>
</dbReference>
<evidence type="ECO:0000256" key="2">
    <source>
        <dbReference type="ARBA" id="ARBA00023134"/>
    </source>
</evidence>
<evidence type="ECO:0000256" key="1">
    <source>
        <dbReference type="ARBA" id="ARBA00022741"/>
    </source>
</evidence>
<proteinExistence type="predicted"/>
<organism evidence="3 4">
    <name type="scientific">Anaeramoeba flamelloides</name>
    <dbReference type="NCBI Taxonomy" id="1746091"/>
    <lineage>
        <taxon>Eukaryota</taxon>
        <taxon>Metamonada</taxon>
        <taxon>Anaeramoebidae</taxon>
        <taxon>Anaeramoeba</taxon>
    </lineage>
</organism>
<dbReference type="InterPro" id="IPR005225">
    <property type="entry name" value="Small_GTP-bd"/>
</dbReference>
<dbReference type="GO" id="GO:0005525">
    <property type="term" value="F:GTP binding"/>
    <property type="evidence" value="ECO:0007669"/>
    <property type="project" value="UniProtKB-KW"/>
</dbReference>
<keyword evidence="2" id="KW-0342">GTP-binding</keyword>
<dbReference type="InterPro" id="IPR027417">
    <property type="entry name" value="P-loop_NTPase"/>
</dbReference>
<dbReference type="SMART" id="SM00175">
    <property type="entry name" value="RAB"/>
    <property type="match status" value="1"/>
</dbReference>
<evidence type="ECO:0000313" key="4">
    <source>
        <dbReference type="Proteomes" id="UP001146793"/>
    </source>
</evidence>
<dbReference type="GO" id="GO:0003924">
    <property type="term" value="F:GTPase activity"/>
    <property type="evidence" value="ECO:0007669"/>
    <property type="project" value="InterPro"/>
</dbReference>
<dbReference type="NCBIfam" id="TIGR00231">
    <property type="entry name" value="small_GTP"/>
    <property type="match status" value="1"/>
</dbReference>
<dbReference type="Gene3D" id="3.40.50.300">
    <property type="entry name" value="P-loop containing nucleotide triphosphate hydrolases"/>
    <property type="match status" value="1"/>
</dbReference>
<dbReference type="SMART" id="SM00173">
    <property type="entry name" value="RAS"/>
    <property type="match status" value="1"/>
</dbReference>
<dbReference type="FunFam" id="3.40.50.300:FF:000823">
    <property type="entry name" value="Small GTPase RAB, putative"/>
    <property type="match status" value="1"/>
</dbReference>
<dbReference type="SMART" id="SM00176">
    <property type="entry name" value="RAN"/>
    <property type="match status" value="1"/>
</dbReference>
<name>A0AAV7ZLU4_9EUKA</name>
<dbReference type="EMBL" id="JANTQA010000026">
    <property type="protein sequence ID" value="KAJ3442949.1"/>
    <property type="molecule type" value="Genomic_DNA"/>
</dbReference>
<dbReference type="PROSITE" id="PS51421">
    <property type="entry name" value="RAS"/>
    <property type="match status" value="1"/>
</dbReference>
<dbReference type="InterPro" id="IPR050227">
    <property type="entry name" value="Rab"/>
</dbReference>
<dbReference type="CDD" id="cd01861">
    <property type="entry name" value="Rab6"/>
    <property type="match status" value="1"/>
</dbReference>
<dbReference type="Pfam" id="PF00071">
    <property type="entry name" value="Ras"/>
    <property type="match status" value="1"/>
</dbReference>
<keyword evidence="1" id="KW-0547">Nucleotide-binding</keyword>
<accession>A0AAV7ZLU4</accession>
<comment type="caution">
    <text evidence="3">The sequence shown here is derived from an EMBL/GenBank/DDBJ whole genome shotgun (WGS) entry which is preliminary data.</text>
</comment>
<dbReference type="InterPro" id="IPR001806">
    <property type="entry name" value="Small_GTPase"/>
</dbReference>